<dbReference type="Pfam" id="PF13672">
    <property type="entry name" value="PP2C_2"/>
    <property type="match status" value="1"/>
</dbReference>
<accession>A0A450U9Y8</accession>
<dbReference type="InterPro" id="IPR001932">
    <property type="entry name" value="PPM-type_phosphatase-like_dom"/>
</dbReference>
<evidence type="ECO:0000313" key="3">
    <source>
        <dbReference type="EMBL" id="VFJ88917.1"/>
    </source>
</evidence>
<evidence type="ECO:0000256" key="1">
    <source>
        <dbReference type="SAM" id="MobiDB-lite"/>
    </source>
</evidence>
<dbReference type="EMBL" id="CAADFI010000006">
    <property type="protein sequence ID" value="VFJ89799.1"/>
    <property type="molecule type" value="Genomic_DNA"/>
</dbReference>
<protein>
    <submittedName>
        <fullName evidence="3">Protein phosphatase 2C</fullName>
    </submittedName>
</protein>
<evidence type="ECO:0000259" key="2">
    <source>
        <dbReference type="Pfam" id="PF13672"/>
    </source>
</evidence>
<name>A0A450U9Y8_9GAMM</name>
<feature type="compositionally biased region" description="Polar residues" evidence="1">
    <location>
        <begin position="31"/>
        <end position="54"/>
    </location>
</feature>
<gene>
    <name evidence="3" type="ORF">BECKH772A_GA0070896_100127</name>
    <name evidence="4" type="ORF">BECKH772B_GA0070898_1000651</name>
    <name evidence="5" type="ORF">BECKH772C_GA0070978_100117</name>
</gene>
<reference evidence="3" key="1">
    <citation type="submission" date="2019-02" db="EMBL/GenBank/DDBJ databases">
        <authorList>
            <person name="Gruber-Vodicka R. H."/>
            <person name="Seah K. B. B."/>
        </authorList>
    </citation>
    <scope>NUCLEOTIDE SEQUENCE</scope>
    <source>
        <strain evidence="5">BECK_SA2B12</strain>
        <strain evidence="3">BECK_SA2B15</strain>
        <strain evidence="4">BECK_SA2B20</strain>
    </source>
</reference>
<proteinExistence type="predicted"/>
<dbReference type="EMBL" id="CAADFG010000012">
    <property type="protein sequence ID" value="VFJ88917.1"/>
    <property type="molecule type" value="Genomic_DNA"/>
</dbReference>
<dbReference type="SUPFAM" id="SSF81606">
    <property type="entry name" value="PP2C-like"/>
    <property type="match status" value="1"/>
</dbReference>
<feature type="domain" description="PPM-type phosphatase" evidence="2">
    <location>
        <begin position="97"/>
        <end position="318"/>
    </location>
</feature>
<feature type="region of interest" description="Disordered" evidence="1">
    <location>
        <begin position="31"/>
        <end position="68"/>
    </location>
</feature>
<dbReference type="Gene3D" id="3.60.40.10">
    <property type="entry name" value="PPM-type phosphatase domain"/>
    <property type="match status" value="1"/>
</dbReference>
<evidence type="ECO:0000313" key="5">
    <source>
        <dbReference type="EMBL" id="VFJ97146.1"/>
    </source>
</evidence>
<dbReference type="EMBL" id="CAADFJ010000011">
    <property type="protein sequence ID" value="VFJ97146.1"/>
    <property type="molecule type" value="Genomic_DNA"/>
</dbReference>
<organism evidence="3">
    <name type="scientific">Candidatus Kentrum eta</name>
    <dbReference type="NCBI Taxonomy" id="2126337"/>
    <lineage>
        <taxon>Bacteria</taxon>
        <taxon>Pseudomonadati</taxon>
        <taxon>Pseudomonadota</taxon>
        <taxon>Gammaproteobacteria</taxon>
        <taxon>Candidatus Kentrum</taxon>
    </lineage>
</organism>
<evidence type="ECO:0000313" key="4">
    <source>
        <dbReference type="EMBL" id="VFJ89799.1"/>
    </source>
</evidence>
<sequence>MWFNRVSEKYRFFRIPSIHGIFQSLRHARFSTSKSGSCGNGRVSETPSGFSSGSEPEDFGTGHSQLQKSSDVNSSVSIKCRTWKCGAWKIVGTSVPGFSREVSGKNTQDTFEIYPGADSTFVAVLSDGAGSSSHGGICASYTTTTVGRDLSRWASEHHAKEFDISKASEAIRGIVGGVRAVIIRHAKSEKVNKAPRDFHATLLGVCVLASGGFFFHIGDGAGVACRSGNYRDRTLSPPENGEFIETTYFLTEENWEEHLRITQFPKDHDLIVLMSDGCTPFAMDQRDEYLHEPFIHPVSAFLTDCDDNCQQALSNLLREDRIRAITGDDKTFIWARMIDGHTS</sequence>
<dbReference type="InterPro" id="IPR036457">
    <property type="entry name" value="PPM-type-like_dom_sf"/>
</dbReference>
<dbReference type="AlphaFoldDB" id="A0A450U9Y8"/>